<dbReference type="PANTHER" id="PTHR43333">
    <property type="entry name" value="2-HACID_DH_C DOMAIN-CONTAINING PROTEIN"/>
    <property type="match status" value="1"/>
</dbReference>
<proteinExistence type="predicted"/>
<dbReference type="InterPro" id="IPR036291">
    <property type="entry name" value="NAD(P)-bd_dom_sf"/>
</dbReference>
<keyword evidence="2" id="KW-0520">NAD</keyword>
<dbReference type="Gene3D" id="3.40.50.720">
    <property type="entry name" value="NAD(P)-binding Rossmann-like Domain"/>
    <property type="match status" value="2"/>
</dbReference>
<evidence type="ECO:0000256" key="2">
    <source>
        <dbReference type="ARBA" id="ARBA00023027"/>
    </source>
</evidence>
<dbReference type="GO" id="GO:0051287">
    <property type="term" value="F:NAD binding"/>
    <property type="evidence" value="ECO:0007669"/>
    <property type="project" value="InterPro"/>
</dbReference>
<keyword evidence="1 4" id="KW-0560">Oxidoreductase</keyword>
<evidence type="ECO:0000259" key="3">
    <source>
        <dbReference type="Pfam" id="PF02826"/>
    </source>
</evidence>
<dbReference type="SUPFAM" id="SSF51735">
    <property type="entry name" value="NAD(P)-binding Rossmann-fold domains"/>
    <property type="match status" value="1"/>
</dbReference>
<evidence type="ECO:0000256" key="1">
    <source>
        <dbReference type="ARBA" id="ARBA00023002"/>
    </source>
</evidence>
<dbReference type="EC" id="1.-.-.-" evidence="4"/>
<protein>
    <submittedName>
        <fullName evidence="4">Putative 2-hydroxyacid dehydrogenase</fullName>
        <ecNumber evidence="4">1.-.-.-</ecNumber>
    </submittedName>
</protein>
<evidence type="ECO:0000313" key="4">
    <source>
        <dbReference type="EMBL" id="MPM58478.1"/>
    </source>
</evidence>
<gene>
    <name evidence="4" type="ORF">SDC9_105309</name>
</gene>
<dbReference type="EMBL" id="VSSQ01016783">
    <property type="protein sequence ID" value="MPM58478.1"/>
    <property type="molecule type" value="Genomic_DNA"/>
</dbReference>
<dbReference type="AlphaFoldDB" id="A0A645B0A5"/>
<dbReference type="InterPro" id="IPR006140">
    <property type="entry name" value="D-isomer_DH_NAD-bd"/>
</dbReference>
<sequence>MLGRRFPELLAAQRERTWAPLIDRPPLPADIRGQTATVVGWGAIGQAIARILAAVGLQIRVVRSSATPTDCGLPSLAFEGIDAVLPQTDWLILACPLTDRTRQLIDKDRLALLPATAHLINVSRGDVVNEPALIDALNGARLAGAYLDVFAHEPLAADSPLWSLPNVIATPHSAGFAAGNAGRVVEMFLDNLARYSTNSALVNVVR</sequence>
<dbReference type="GO" id="GO:0016491">
    <property type="term" value="F:oxidoreductase activity"/>
    <property type="evidence" value="ECO:0007669"/>
    <property type="project" value="UniProtKB-KW"/>
</dbReference>
<comment type="caution">
    <text evidence="4">The sequence shown here is derived from an EMBL/GenBank/DDBJ whole genome shotgun (WGS) entry which is preliminary data.</text>
</comment>
<feature type="domain" description="D-isomer specific 2-hydroxyacid dehydrogenase NAD-binding" evidence="3">
    <location>
        <begin position="2"/>
        <end position="174"/>
    </location>
</feature>
<accession>A0A645B0A5</accession>
<dbReference type="Pfam" id="PF02826">
    <property type="entry name" value="2-Hacid_dh_C"/>
    <property type="match status" value="1"/>
</dbReference>
<organism evidence="4">
    <name type="scientific">bioreactor metagenome</name>
    <dbReference type="NCBI Taxonomy" id="1076179"/>
    <lineage>
        <taxon>unclassified sequences</taxon>
        <taxon>metagenomes</taxon>
        <taxon>ecological metagenomes</taxon>
    </lineage>
</organism>
<reference evidence="4" key="1">
    <citation type="submission" date="2019-08" db="EMBL/GenBank/DDBJ databases">
        <authorList>
            <person name="Kucharzyk K."/>
            <person name="Murdoch R.W."/>
            <person name="Higgins S."/>
            <person name="Loffler F."/>
        </authorList>
    </citation>
    <scope>NUCLEOTIDE SEQUENCE</scope>
</reference>
<name>A0A645B0A5_9ZZZZ</name>
<dbReference type="PANTHER" id="PTHR43333:SF1">
    <property type="entry name" value="D-ISOMER SPECIFIC 2-HYDROXYACID DEHYDROGENASE NAD-BINDING DOMAIN-CONTAINING PROTEIN"/>
    <property type="match status" value="1"/>
</dbReference>